<evidence type="ECO:0000256" key="3">
    <source>
        <dbReference type="ARBA" id="ARBA00022833"/>
    </source>
</evidence>
<dbReference type="GO" id="GO:0003677">
    <property type="term" value="F:DNA binding"/>
    <property type="evidence" value="ECO:0007669"/>
    <property type="project" value="UniProtKB-UniRule"/>
</dbReference>
<keyword evidence="1" id="KW-0479">Metal-binding</keyword>
<reference evidence="9" key="2">
    <citation type="submission" date="2025-08" db="UniProtKB">
        <authorList>
            <consortium name="Ensembl"/>
        </authorList>
    </citation>
    <scope>IDENTIFICATION</scope>
</reference>
<dbReference type="InterPro" id="IPR006612">
    <property type="entry name" value="THAP_Znf"/>
</dbReference>
<evidence type="ECO:0000256" key="1">
    <source>
        <dbReference type="ARBA" id="ARBA00022723"/>
    </source>
</evidence>
<reference evidence="9 10" key="1">
    <citation type="submission" date="2019-04" db="EMBL/GenBank/DDBJ databases">
        <authorList>
            <consortium name="Wellcome Sanger Institute Data Sharing"/>
        </authorList>
    </citation>
    <scope>NUCLEOTIDE SEQUENCE [LARGE SCALE GENOMIC DNA]</scope>
</reference>
<evidence type="ECO:0000259" key="8">
    <source>
        <dbReference type="PROSITE" id="PS50950"/>
    </source>
</evidence>
<dbReference type="InterPro" id="IPR052224">
    <property type="entry name" value="THAP_domain_protein"/>
</dbReference>
<dbReference type="GO" id="GO:0008270">
    <property type="term" value="F:zinc ion binding"/>
    <property type="evidence" value="ECO:0007669"/>
    <property type="project" value="UniProtKB-KW"/>
</dbReference>
<accession>A0A8C9RPL8</accession>
<dbReference type="PROSITE" id="PS50950">
    <property type="entry name" value="ZF_THAP"/>
    <property type="match status" value="1"/>
</dbReference>
<dbReference type="OrthoDB" id="5982876at2759"/>
<dbReference type="KEGG" id="sfm:108933450"/>
<dbReference type="SUPFAM" id="SSF57716">
    <property type="entry name" value="Glucocorticoid receptor-like (DNA-binding domain)"/>
    <property type="match status" value="1"/>
</dbReference>
<feature type="domain" description="THAP-type" evidence="8">
    <location>
        <begin position="1"/>
        <end position="83"/>
    </location>
</feature>
<evidence type="ECO:0000256" key="2">
    <source>
        <dbReference type="ARBA" id="ARBA00022771"/>
    </source>
</evidence>
<reference evidence="9" key="3">
    <citation type="submission" date="2025-09" db="UniProtKB">
        <authorList>
            <consortium name="Ensembl"/>
        </authorList>
    </citation>
    <scope>IDENTIFICATION</scope>
</reference>
<dbReference type="Pfam" id="PF05485">
    <property type="entry name" value="THAP"/>
    <property type="match status" value="1"/>
</dbReference>
<dbReference type="GeneTree" id="ENSGT00940000163335"/>
<name>A0A8C9RPL8_SCLFO</name>
<keyword evidence="2 5" id="KW-0863">Zinc-finger</keyword>
<evidence type="ECO:0000313" key="9">
    <source>
        <dbReference type="Ensembl" id="ENSSFOP00015023528.1"/>
    </source>
</evidence>
<keyword evidence="4 5" id="KW-0238">DNA-binding</keyword>
<dbReference type="PANTHER" id="PTHR46927:SF2">
    <property type="entry name" value="THAP DOMAIN-CONTAINING PROTEIN 8"/>
    <property type="match status" value="1"/>
</dbReference>
<keyword evidence="3" id="KW-0862">Zinc</keyword>
<feature type="region of interest" description="Disordered" evidence="7">
    <location>
        <begin position="1"/>
        <end position="21"/>
    </location>
</feature>
<keyword evidence="6" id="KW-0175">Coiled coil</keyword>
<dbReference type="Proteomes" id="UP000694397">
    <property type="component" value="Chromosome 10"/>
</dbReference>
<gene>
    <name evidence="9" type="primary">LOC108933450</name>
</gene>
<dbReference type="GeneID" id="108933450"/>
<evidence type="ECO:0000256" key="5">
    <source>
        <dbReference type="PROSITE-ProRule" id="PRU00309"/>
    </source>
</evidence>
<evidence type="ECO:0000256" key="4">
    <source>
        <dbReference type="ARBA" id="ARBA00023125"/>
    </source>
</evidence>
<feature type="coiled-coil region" evidence="6">
    <location>
        <begin position="332"/>
        <end position="399"/>
    </location>
</feature>
<dbReference type="SMART" id="SM00692">
    <property type="entry name" value="DM3"/>
    <property type="match status" value="1"/>
</dbReference>
<dbReference type="Ensembl" id="ENSSFOT00015023783.2">
    <property type="protein sequence ID" value="ENSSFOP00015023528.1"/>
    <property type="gene ID" value="ENSSFOG00015015134.2"/>
</dbReference>
<evidence type="ECO:0000256" key="7">
    <source>
        <dbReference type="SAM" id="MobiDB-lite"/>
    </source>
</evidence>
<proteinExistence type="predicted"/>
<evidence type="ECO:0000256" key="6">
    <source>
        <dbReference type="SAM" id="Coils"/>
    </source>
</evidence>
<organism evidence="9 10">
    <name type="scientific">Scleropages formosus</name>
    <name type="common">Asian bonytongue</name>
    <name type="synonym">Osteoglossum formosum</name>
    <dbReference type="NCBI Taxonomy" id="113540"/>
    <lineage>
        <taxon>Eukaryota</taxon>
        <taxon>Metazoa</taxon>
        <taxon>Chordata</taxon>
        <taxon>Craniata</taxon>
        <taxon>Vertebrata</taxon>
        <taxon>Euteleostomi</taxon>
        <taxon>Actinopterygii</taxon>
        <taxon>Neopterygii</taxon>
        <taxon>Teleostei</taxon>
        <taxon>Osteoglossocephala</taxon>
        <taxon>Osteoglossomorpha</taxon>
        <taxon>Osteoglossiformes</taxon>
        <taxon>Osteoglossidae</taxon>
        <taxon>Scleropages</taxon>
    </lineage>
</organism>
<dbReference type="AlphaFoldDB" id="A0A8C9RPL8"/>
<evidence type="ECO:0000313" key="10">
    <source>
        <dbReference type="Proteomes" id="UP000694397"/>
    </source>
</evidence>
<dbReference type="PANTHER" id="PTHR46927">
    <property type="entry name" value="AGAP005574-PA"/>
    <property type="match status" value="1"/>
</dbReference>
<protein>
    <submittedName>
        <fullName evidence="9">THAP domain-containing protein 5-like</fullName>
    </submittedName>
</protein>
<sequence>MPKYCSAPNCRNDSGHSSSHRRSFYKFPLQDPVRLQQWLKNMGRDGWSPSRHQYLCHEHFTPSCFTMRWGIRYLASDAVPTIFNLTENPEKRKSSCDTERKLKRIRGSNKKSLASAIASESQCQDVGASPLQLYAIAVDTTLPRQPLVLESSITEHSDSVHAAVPLPVVDGHDGTRNNFPVSLLQAVEDFSTAARGERAEVVMVTKGLITEKEEQTEEEDVEELMTAHVLTDAPGVLLNDNVCQAVADPSSLVVENMALEVVEPPPTQDTSGIQIIAYFETIPNVLPTGTTQLSLLPDTVLSSALSSKPIVSTLPIVSKHMPSPAGSVVLNLEKLESVKNKEEGDKEEHVENTDQLGKQLEEHRYHKNSLSTEQLEAIVVELQKKVKMLQQRHRRHLDKLLWLESTVNQLRHSNLLNEERLRLLERAYIQTNTAVSDASETVAIICEDENTAYLYTLPKHDGGEGLDQN</sequence>
<keyword evidence="10" id="KW-1185">Reference proteome</keyword>
<dbReference type="SMART" id="SM00980">
    <property type="entry name" value="THAP"/>
    <property type="match status" value="1"/>
</dbReference>
<dbReference type="RefSeq" id="XP_018606051.1">
    <property type="nucleotide sequence ID" value="XM_018750535.2"/>
</dbReference>